<gene>
    <name evidence="6" type="ORF">ECRA1380_LOCUS12012</name>
    <name evidence="7" type="ORF">ECRA1380_LOCUS12013</name>
    <name evidence="8" type="ORF">ECRASSUSDP1_LOCUS21389</name>
</gene>
<comment type="similarity">
    <text evidence="1 4">Belongs to the eukaryotic ribosomal protein eL20 family.</text>
</comment>
<dbReference type="InterPro" id="IPR023573">
    <property type="entry name" value="Ribosomal_eL20_dom"/>
</dbReference>
<evidence type="ECO:0000256" key="4">
    <source>
        <dbReference type="PIRNR" id="PIRNR002190"/>
    </source>
</evidence>
<keyword evidence="3 4" id="KW-0687">Ribonucleoprotein</keyword>
<dbReference type="GO" id="GO:0005840">
    <property type="term" value="C:ribosome"/>
    <property type="evidence" value="ECO:0007669"/>
    <property type="project" value="UniProtKB-KW"/>
</dbReference>
<dbReference type="GO" id="GO:0006412">
    <property type="term" value="P:translation"/>
    <property type="evidence" value="ECO:0007669"/>
    <property type="project" value="InterPro"/>
</dbReference>
<dbReference type="PIRSF" id="PIRSF002190">
    <property type="entry name" value="Ribosomal_L18a"/>
    <property type="match status" value="1"/>
</dbReference>
<dbReference type="EMBL" id="HBIK01025871">
    <property type="protein sequence ID" value="CAE0387040.1"/>
    <property type="molecule type" value="Transcribed_RNA"/>
</dbReference>
<evidence type="ECO:0000259" key="5">
    <source>
        <dbReference type="Pfam" id="PF01775"/>
    </source>
</evidence>
<reference evidence="8" key="2">
    <citation type="submission" date="2023-07" db="EMBL/GenBank/DDBJ databases">
        <authorList>
            <consortium name="AG Swart"/>
            <person name="Singh M."/>
            <person name="Singh A."/>
            <person name="Seah K."/>
            <person name="Emmerich C."/>
        </authorList>
    </citation>
    <scope>NUCLEOTIDE SEQUENCE</scope>
    <source>
        <strain evidence="8">DP1</strain>
    </source>
</reference>
<dbReference type="Pfam" id="PF01775">
    <property type="entry name" value="Ribosomal_L18A"/>
    <property type="match status" value="1"/>
</dbReference>
<dbReference type="FunFam" id="3.10.20.10:FF:000002">
    <property type="entry name" value="60S ribosomal protein L18a"/>
    <property type="match status" value="1"/>
</dbReference>
<sequence length="187" mass="21356">MVKGISCQDSQMAIKQFLIAGRKLPSKNEPNPQIYKMRVFAKNSVLAKSKFWYFLKKQRRIKKANGEILAVSEIFEKNPTSVRNYGIVVRYRSRTGIHNMYKEYRDVSVCGAVSQMYMEMSGRHRAVHDTIHVVKTVVVETSELRRQKTIVNASNKAVFPKTKLTFRASTPGEKAVFLAKRPNTAIA</sequence>
<dbReference type="GO" id="GO:1990904">
    <property type="term" value="C:ribonucleoprotein complex"/>
    <property type="evidence" value="ECO:0007669"/>
    <property type="project" value="UniProtKB-KW"/>
</dbReference>
<name>A0A7S3KKZ5_EUPCR</name>
<evidence type="ECO:0000313" key="7">
    <source>
        <dbReference type="EMBL" id="CAE0387041.1"/>
    </source>
</evidence>
<evidence type="ECO:0000256" key="2">
    <source>
        <dbReference type="ARBA" id="ARBA00022980"/>
    </source>
</evidence>
<dbReference type="HAMAP" id="MF_00273">
    <property type="entry name" value="Ribosomal_eL20"/>
    <property type="match status" value="1"/>
</dbReference>
<dbReference type="PANTHER" id="PTHR10052">
    <property type="entry name" value="60S RIBOSOMAL PROTEIN L18A"/>
    <property type="match status" value="1"/>
</dbReference>
<protein>
    <recommendedName>
        <fullName evidence="4">60S ribosomal protein L18a</fullName>
    </recommendedName>
</protein>
<dbReference type="OrthoDB" id="303909at2759"/>
<accession>A0A7S3KKZ5</accession>
<evidence type="ECO:0000313" key="8">
    <source>
        <dbReference type="EMBL" id="CAI2379965.1"/>
    </source>
</evidence>
<organism evidence="7">
    <name type="scientific">Euplotes crassus</name>
    <dbReference type="NCBI Taxonomy" id="5936"/>
    <lineage>
        <taxon>Eukaryota</taxon>
        <taxon>Sar</taxon>
        <taxon>Alveolata</taxon>
        <taxon>Ciliophora</taxon>
        <taxon>Intramacronucleata</taxon>
        <taxon>Spirotrichea</taxon>
        <taxon>Hypotrichia</taxon>
        <taxon>Euplotida</taxon>
        <taxon>Euplotidae</taxon>
        <taxon>Moneuplotes</taxon>
    </lineage>
</organism>
<feature type="domain" description="Large ribosomal subunit protein eL20" evidence="5">
    <location>
        <begin position="14"/>
        <end position="134"/>
    </location>
</feature>
<proteinExistence type="inferred from homology"/>
<dbReference type="SUPFAM" id="SSF160374">
    <property type="entry name" value="RplX-like"/>
    <property type="match status" value="1"/>
</dbReference>
<dbReference type="Proteomes" id="UP001295684">
    <property type="component" value="Unassembled WGS sequence"/>
</dbReference>
<evidence type="ECO:0000256" key="3">
    <source>
        <dbReference type="ARBA" id="ARBA00023274"/>
    </source>
</evidence>
<dbReference type="InterPro" id="IPR028877">
    <property type="entry name" value="Ribosomal_eL20"/>
</dbReference>
<dbReference type="EMBL" id="HBIK01025872">
    <property type="protein sequence ID" value="CAE0387041.1"/>
    <property type="molecule type" value="Transcribed_RNA"/>
</dbReference>
<evidence type="ECO:0000313" key="9">
    <source>
        <dbReference type="Proteomes" id="UP001295684"/>
    </source>
</evidence>
<evidence type="ECO:0000256" key="1">
    <source>
        <dbReference type="ARBA" id="ARBA00009362"/>
    </source>
</evidence>
<dbReference type="AlphaFoldDB" id="A0A7S3KKZ5"/>
<dbReference type="EMBL" id="CAMPGE010021856">
    <property type="protein sequence ID" value="CAI2379965.1"/>
    <property type="molecule type" value="Genomic_DNA"/>
</dbReference>
<keyword evidence="9" id="KW-1185">Reference proteome</keyword>
<dbReference type="FunFam" id="3.10.20.10:FF:000001">
    <property type="entry name" value="60S ribosomal protein L18a"/>
    <property type="match status" value="1"/>
</dbReference>
<reference evidence="7" key="1">
    <citation type="submission" date="2021-01" db="EMBL/GenBank/DDBJ databases">
        <authorList>
            <person name="Corre E."/>
            <person name="Pelletier E."/>
            <person name="Niang G."/>
            <person name="Scheremetjew M."/>
            <person name="Finn R."/>
            <person name="Kale V."/>
            <person name="Holt S."/>
            <person name="Cochrane G."/>
            <person name="Meng A."/>
            <person name="Brown T."/>
            <person name="Cohen L."/>
        </authorList>
    </citation>
    <scope>NUCLEOTIDE SEQUENCE</scope>
    <source>
        <strain evidence="7">CT5</strain>
    </source>
</reference>
<dbReference type="Gene3D" id="3.10.20.10">
    <property type="match status" value="2"/>
</dbReference>
<keyword evidence="2 4" id="KW-0689">Ribosomal protein</keyword>
<evidence type="ECO:0000313" key="6">
    <source>
        <dbReference type="EMBL" id="CAE0387040.1"/>
    </source>
</evidence>
<dbReference type="InterPro" id="IPR021138">
    <property type="entry name" value="Ribosomal_eL20_eukaryotes"/>
</dbReference>
<dbReference type="GO" id="GO:0003735">
    <property type="term" value="F:structural constituent of ribosome"/>
    <property type="evidence" value="ECO:0007669"/>
    <property type="project" value="InterPro"/>
</dbReference>